<dbReference type="GeneID" id="95754380"/>
<dbReference type="Proteomes" id="UP000241645">
    <property type="component" value="Unassembled WGS sequence"/>
</dbReference>
<gene>
    <name evidence="1" type="ORF">C7R92_30380</name>
</gene>
<name>A0ABX5FIN7_9BACL</name>
<sequence length="180" mass="20603">MKMLMNWLKPAIHKRMDKLPIEKNEAVKLANTRFYELYAELGTILGEEHSEIHNELESCVNWLRAIEEEVTFEYGILDGIALGSEMQGFFQTPVWNLFTDETELKANLRRVQDIAKNASTVGDAEDRYESALMRIEAMLPDQKDLLTSLHDAVHSMREACVEVSYRTGLSDNPSLGRRVV</sequence>
<evidence type="ECO:0000313" key="1">
    <source>
        <dbReference type="EMBL" id="PSK02354.1"/>
    </source>
</evidence>
<reference evidence="1 2" key="1">
    <citation type="submission" date="2018-03" db="EMBL/GenBank/DDBJ databases">
        <title>Brevisbacillus phylogenomics.</title>
        <authorList>
            <person name="Dunlap C."/>
        </authorList>
    </citation>
    <scope>NUCLEOTIDE SEQUENCE [LARGE SCALE GENOMIC DNA]</scope>
    <source>
        <strain evidence="1 2">NRRL B-41110</strain>
    </source>
</reference>
<comment type="caution">
    <text evidence="1">The sequence shown here is derived from an EMBL/GenBank/DDBJ whole genome shotgun (WGS) entry which is preliminary data.</text>
</comment>
<proteinExistence type="predicted"/>
<keyword evidence="2" id="KW-1185">Reference proteome</keyword>
<dbReference type="EMBL" id="PXZO01000069">
    <property type="protein sequence ID" value="PSK02354.1"/>
    <property type="molecule type" value="Genomic_DNA"/>
</dbReference>
<dbReference type="RefSeq" id="WP_106836715.1">
    <property type="nucleotide sequence ID" value="NZ_JARMLX010000013.1"/>
</dbReference>
<protein>
    <submittedName>
        <fullName evidence="1">Uncharacterized protein</fullName>
    </submittedName>
</protein>
<organism evidence="1 2">
    <name type="scientific">Brevibacillus porteri</name>
    <dbReference type="NCBI Taxonomy" id="2126350"/>
    <lineage>
        <taxon>Bacteria</taxon>
        <taxon>Bacillati</taxon>
        <taxon>Bacillota</taxon>
        <taxon>Bacilli</taxon>
        <taxon>Bacillales</taxon>
        <taxon>Paenibacillaceae</taxon>
        <taxon>Brevibacillus</taxon>
    </lineage>
</organism>
<evidence type="ECO:0000313" key="2">
    <source>
        <dbReference type="Proteomes" id="UP000241645"/>
    </source>
</evidence>
<accession>A0ABX5FIN7</accession>